<keyword evidence="2" id="KW-1185">Reference proteome</keyword>
<dbReference type="HOGENOM" id="CLU_1007619_0_0_5"/>
<evidence type="ECO:0000313" key="1">
    <source>
        <dbReference type="EMBL" id="ABK44448.1"/>
    </source>
</evidence>
<dbReference type="EMBL" id="CP000471">
    <property type="protein sequence ID" value="ABK44448.1"/>
    <property type="molecule type" value="Genomic_DNA"/>
</dbReference>
<dbReference type="STRING" id="156889.Mmc1_1940"/>
<reference evidence="2" key="1">
    <citation type="journal article" date="2009" name="Appl. Environ. Microbiol.">
        <title>Complete genome sequence of the chemolithoautotrophic marine magnetotactic coccus strain MC-1.</title>
        <authorList>
            <person name="Schubbe S."/>
            <person name="Williams T.J."/>
            <person name="Xie G."/>
            <person name="Kiss H.E."/>
            <person name="Brettin T.S."/>
            <person name="Martinez D."/>
            <person name="Ross C.A."/>
            <person name="Schuler D."/>
            <person name="Cox B.L."/>
            <person name="Nealson K.H."/>
            <person name="Bazylinski D.A."/>
        </authorList>
    </citation>
    <scope>NUCLEOTIDE SEQUENCE [LARGE SCALE GENOMIC DNA]</scope>
    <source>
        <strain evidence="2">ATCC BAA-1437 / JCM 17883 / MC-1</strain>
    </source>
</reference>
<accession>A0L905</accession>
<gene>
    <name evidence="1" type="ordered locus">Mmc1_1940</name>
</gene>
<dbReference type="AlphaFoldDB" id="A0L905"/>
<dbReference type="KEGG" id="mgm:Mmc1_1940"/>
<reference evidence="1 2" key="2">
    <citation type="journal article" date="2012" name="Int. J. Syst. Evol. Microbiol.">
        <title>Magnetococcus marinus gen. nov., sp. nov., a marine, magnetotactic bacterium that represents a novel lineage (Magnetococcaceae fam. nov.; Magnetococcales ord. nov.) at the base of the Alphaproteobacteria.</title>
        <authorList>
            <person name="Bazylinski D.A."/>
            <person name="Williams T.J."/>
            <person name="Lefevre C.T."/>
            <person name="Berg R.J."/>
            <person name="Zhang C.L."/>
            <person name="Bowser S.S."/>
            <person name="Dean A.J."/>
            <person name="Beveridge T.J."/>
        </authorList>
    </citation>
    <scope>NUCLEOTIDE SEQUENCE [LARGE SCALE GENOMIC DNA]</scope>
    <source>
        <strain evidence="2">ATCC BAA-1437 / JCM 17883 / MC-1</strain>
    </source>
</reference>
<dbReference type="OrthoDB" id="6704130at2"/>
<dbReference type="RefSeq" id="WP_011713592.1">
    <property type="nucleotide sequence ID" value="NC_008576.1"/>
</dbReference>
<dbReference type="Proteomes" id="UP000002586">
    <property type="component" value="Chromosome"/>
</dbReference>
<sequence>MEHGYHWGAILPDFDQWLRGLVHRFTAEAEPWPMATRFKHGENGASHEATLMGLYYPDEGPLRFLMLIAVDEDESRQMVAIYPFLYSGGQNTAIFEAVEADDDGAFWERIQVGEGRAITAFNPLYAFREMELEAGEYYGYSMAGLAYSLRPAQRHVIEVDEQTLNAVAHDEQDGGMEEAARTLKIPLKGSHFLIRAEESLDDYGLRGVVEEVDWVEVEGIRFAVVQLRVPMQGEHWPPLTIKVYASEYVLKDYMPAVHDEVEGLVWLQAIREAALV</sequence>
<organism evidence="1 2">
    <name type="scientific">Magnetococcus marinus (strain ATCC BAA-1437 / JCM 17883 / MC-1)</name>
    <dbReference type="NCBI Taxonomy" id="156889"/>
    <lineage>
        <taxon>Bacteria</taxon>
        <taxon>Pseudomonadati</taxon>
        <taxon>Pseudomonadota</taxon>
        <taxon>Magnetococcia</taxon>
        <taxon>Magnetococcales</taxon>
        <taxon>Magnetococcaceae</taxon>
        <taxon>Magnetococcus</taxon>
    </lineage>
</organism>
<evidence type="ECO:0000313" key="2">
    <source>
        <dbReference type="Proteomes" id="UP000002586"/>
    </source>
</evidence>
<name>A0L905_MAGMM</name>
<proteinExistence type="predicted"/>
<dbReference type="eggNOG" id="ENOG5033NT4">
    <property type="taxonomic scope" value="Bacteria"/>
</dbReference>
<protein>
    <submittedName>
        <fullName evidence="1">Uncharacterized protein</fullName>
    </submittedName>
</protein>